<dbReference type="Proteomes" id="UP000287033">
    <property type="component" value="Unassembled WGS sequence"/>
</dbReference>
<organism evidence="1 2">
    <name type="scientific">Chiloscyllium punctatum</name>
    <name type="common">Brownbanded bambooshark</name>
    <name type="synonym">Hemiscyllium punctatum</name>
    <dbReference type="NCBI Taxonomy" id="137246"/>
    <lineage>
        <taxon>Eukaryota</taxon>
        <taxon>Metazoa</taxon>
        <taxon>Chordata</taxon>
        <taxon>Craniata</taxon>
        <taxon>Vertebrata</taxon>
        <taxon>Chondrichthyes</taxon>
        <taxon>Elasmobranchii</taxon>
        <taxon>Galeomorphii</taxon>
        <taxon>Galeoidea</taxon>
        <taxon>Orectolobiformes</taxon>
        <taxon>Hemiscylliidae</taxon>
        <taxon>Chiloscyllium</taxon>
    </lineage>
</organism>
<name>A0A401TY83_CHIPU</name>
<comment type="caution">
    <text evidence="1">The sequence shown here is derived from an EMBL/GenBank/DDBJ whole genome shotgun (WGS) entry which is preliminary data.</text>
</comment>
<feature type="non-terminal residue" evidence="1">
    <location>
        <position position="1"/>
    </location>
</feature>
<evidence type="ECO:0000313" key="2">
    <source>
        <dbReference type="Proteomes" id="UP000287033"/>
    </source>
</evidence>
<dbReference type="AlphaFoldDB" id="A0A401TY83"/>
<protein>
    <submittedName>
        <fullName evidence="1">Uncharacterized protein</fullName>
    </submittedName>
</protein>
<feature type="non-terminal residue" evidence="1">
    <location>
        <position position="216"/>
    </location>
</feature>
<evidence type="ECO:0000313" key="1">
    <source>
        <dbReference type="EMBL" id="GCC47585.1"/>
    </source>
</evidence>
<proteinExistence type="predicted"/>
<reference evidence="1 2" key="1">
    <citation type="journal article" date="2018" name="Nat. Ecol. Evol.">
        <title>Shark genomes provide insights into elasmobranch evolution and the origin of vertebrates.</title>
        <authorList>
            <person name="Hara Y"/>
            <person name="Yamaguchi K"/>
            <person name="Onimaru K"/>
            <person name="Kadota M"/>
            <person name="Koyanagi M"/>
            <person name="Keeley SD"/>
            <person name="Tatsumi K"/>
            <person name="Tanaka K"/>
            <person name="Motone F"/>
            <person name="Kageyama Y"/>
            <person name="Nozu R"/>
            <person name="Adachi N"/>
            <person name="Nishimura O"/>
            <person name="Nakagawa R"/>
            <person name="Tanegashima C"/>
            <person name="Kiyatake I"/>
            <person name="Matsumoto R"/>
            <person name="Murakumo K"/>
            <person name="Nishida K"/>
            <person name="Terakita A"/>
            <person name="Kuratani S"/>
            <person name="Sato K"/>
            <person name="Hyodo S Kuraku.S."/>
        </authorList>
    </citation>
    <scope>NUCLEOTIDE SEQUENCE [LARGE SCALE GENOMIC DNA]</scope>
</reference>
<dbReference type="EMBL" id="BEZZ01210815">
    <property type="protein sequence ID" value="GCC47585.1"/>
    <property type="molecule type" value="Genomic_DNA"/>
</dbReference>
<sequence length="216" mass="24920">RKAHRIEIVEHLGSVMLDLREQNGLERRRALHALLTRPPALQHFVVSIGEEGFGRAIEHRLEKMRRTKTIVQEHVATCRESRGICRKLVQSRQIGRIETAILEQTHWLCGPRQQPFHVQVWPDPANGFPIPALRCRQVANRLSERRLVDELGKCRDLPLDQLRGPTGQRSIQPFRHRRVEADLAARGADAFGHQVRHRLPRHHLGHAVGRFAGFRQ</sequence>
<gene>
    <name evidence="1" type="ORF">chiPu_0031481</name>
</gene>
<keyword evidence="2" id="KW-1185">Reference proteome</keyword>
<accession>A0A401TY83</accession>